<comment type="caution">
    <text evidence="8">The sequence shown here is derived from an EMBL/GenBank/DDBJ whole genome shotgun (WGS) entry which is preliminary data.</text>
</comment>
<protein>
    <recommendedName>
        <fullName evidence="10">Membrane protein involved in the export of O-antigen and teichoic acid</fullName>
    </recommendedName>
</protein>
<feature type="compositionally biased region" description="Low complexity" evidence="6">
    <location>
        <begin position="489"/>
        <end position="503"/>
    </location>
</feature>
<feature type="transmembrane region" description="Helical" evidence="7">
    <location>
        <begin position="356"/>
        <end position="380"/>
    </location>
</feature>
<feature type="transmembrane region" description="Helical" evidence="7">
    <location>
        <begin position="21"/>
        <end position="42"/>
    </location>
</feature>
<proteinExistence type="predicted"/>
<feature type="transmembrane region" description="Helical" evidence="7">
    <location>
        <begin position="101"/>
        <end position="119"/>
    </location>
</feature>
<keyword evidence="4 7" id="KW-1133">Transmembrane helix</keyword>
<dbReference type="RefSeq" id="WP_211468794.1">
    <property type="nucleotide sequence ID" value="NZ_JAGSXH010000050.1"/>
</dbReference>
<keyword evidence="2" id="KW-1003">Cell membrane</keyword>
<evidence type="ECO:0000313" key="9">
    <source>
        <dbReference type="Proteomes" id="UP000677913"/>
    </source>
</evidence>
<evidence type="ECO:0000256" key="7">
    <source>
        <dbReference type="SAM" id="Phobius"/>
    </source>
</evidence>
<evidence type="ECO:0000256" key="1">
    <source>
        <dbReference type="ARBA" id="ARBA00004651"/>
    </source>
</evidence>
<dbReference type="GO" id="GO:0005886">
    <property type="term" value="C:plasma membrane"/>
    <property type="evidence" value="ECO:0007669"/>
    <property type="project" value="UniProtKB-SubCell"/>
</dbReference>
<evidence type="ECO:0000256" key="5">
    <source>
        <dbReference type="ARBA" id="ARBA00023136"/>
    </source>
</evidence>
<feature type="transmembrane region" description="Helical" evidence="7">
    <location>
        <begin position="311"/>
        <end position="335"/>
    </location>
</feature>
<evidence type="ECO:0008006" key="10">
    <source>
        <dbReference type="Google" id="ProtNLM"/>
    </source>
</evidence>
<accession>A0A8J8BCQ4</accession>
<evidence type="ECO:0000313" key="8">
    <source>
        <dbReference type="EMBL" id="MBS2964433.1"/>
    </source>
</evidence>
<dbReference type="PANTHER" id="PTHR30250:SF11">
    <property type="entry name" value="O-ANTIGEN TRANSPORTER-RELATED"/>
    <property type="match status" value="1"/>
</dbReference>
<feature type="transmembrane region" description="Helical" evidence="7">
    <location>
        <begin position="392"/>
        <end position="411"/>
    </location>
</feature>
<dbReference type="PANTHER" id="PTHR30250">
    <property type="entry name" value="PST FAMILY PREDICTED COLANIC ACID TRANSPORTER"/>
    <property type="match status" value="1"/>
</dbReference>
<evidence type="ECO:0000256" key="4">
    <source>
        <dbReference type="ARBA" id="ARBA00022989"/>
    </source>
</evidence>
<dbReference type="AlphaFoldDB" id="A0A8J8BCQ4"/>
<sequence>MDTAPDPGRGTRLASLLNRPVVLLATGLGLSAAAGSGFIAVVNHSMPPIRVAPLPGLYFLLAAIGTGMFAAFEQEMTRAVSRALALGHSEPQVIRHQVRNAAWVGVGTLALVCAASPFVTHHWMYGDWAVFAELLIGLAGIWASFLVRGVLSGRRQFRSYAITMVVEGLARLLPSIVLAALALGSTWSQGLVFALGPMVAAVSGLLVARAPIPYADALGATETAAANAPPAEAVQAQAVVDTAPENASAGNAAPDGSALDNTVLDTAPETANQAAARLARLTGGVLAGQVLMYAMPLVVTGRLTTDSKLAISVASAVGLTRLGLLILFPLQAPLLPRLTAAAALGRMAEVRRTTAALVAICVAAGIAGIVASGLVGPWVLTTVMGAKVRLSAVLLMELSLGTLFLLVANILQSALTALNRQQTVLFAWCLGVVTMFVVFAVPLGPLTTAAVASIAGPAATMALMALDVLRVTGGRPASARRDEVATHKGPAAAERGEPAPSSAHQANVR</sequence>
<name>A0A8J8BCQ4_9ACTN</name>
<evidence type="ECO:0000256" key="3">
    <source>
        <dbReference type="ARBA" id="ARBA00022692"/>
    </source>
</evidence>
<dbReference type="Proteomes" id="UP000677913">
    <property type="component" value="Unassembled WGS sequence"/>
</dbReference>
<feature type="transmembrane region" description="Helical" evidence="7">
    <location>
        <begin position="190"/>
        <end position="208"/>
    </location>
</feature>
<evidence type="ECO:0000256" key="6">
    <source>
        <dbReference type="SAM" id="MobiDB-lite"/>
    </source>
</evidence>
<feature type="transmembrane region" description="Helical" evidence="7">
    <location>
        <begin position="54"/>
        <end position="72"/>
    </location>
</feature>
<evidence type="ECO:0000256" key="2">
    <source>
        <dbReference type="ARBA" id="ARBA00022475"/>
    </source>
</evidence>
<comment type="subcellular location">
    <subcellularLocation>
        <location evidence="1">Cell membrane</location>
        <topology evidence="1">Multi-pass membrane protein</topology>
    </subcellularLocation>
</comment>
<keyword evidence="3 7" id="KW-0812">Transmembrane</keyword>
<organism evidence="8 9">
    <name type="scientific">Actinocrinis puniceicyclus</name>
    <dbReference type="NCBI Taxonomy" id="977794"/>
    <lineage>
        <taxon>Bacteria</taxon>
        <taxon>Bacillati</taxon>
        <taxon>Actinomycetota</taxon>
        <taxon>Actinomycetes</taxon>
        <taxon>Catenulisporales</taxon>
        <taxon>Actinospicaceae</taxon>
        <taxon>Actinocrinis</taxon>
    </lineage>
</organism>
<feature type="transmembrane region" description="Helical" evidence="7">
    <location>
        <begin position="278"/>
        <end position="299"/>
    </location>
</feature>
<gene>
    <name evidence="8" type="ORF">KGA66_15350</name>
</gene>
<keyword evidence="9" id="KW-1185">Reference proteome</keyword>
<feature type="transmembrane region" description="Helical" evidence="7">
    <location>
        <begin position="423"/>
        <end position="443"/>
    </location>
</feature>
<dbReference type="EMBL" id="JAGSXH010000050">
    <property type="protein sequence ID" value="MBS2964433.1"/>
    <property type="molecule type" value="Genomic_DNA"/>
</dbReference>
<feature type="transmembrane region" description="Helical" evidence="7">
    <location>
        <begin position="125"/>
        <end position="147"/>
    </location>
</feature>
<reference evidence="8" key="1">
    <citation type="submission" date="2021-04" db="EMBL/GenBank/DDBJ databases">
        <title>Genome based classification of Actinospica acidithermotolerans sp. nov., an actinobacterium isolated from an Indonesian hot spring.</title>
        <authorList>
            <person name="Kusuma A.B."/>
            <person name="Putra K.E."/>
            <person name="Nafisah S."/>
            <person name="Loh J."/>
            <person name="Nouioui I."/>
            <person name="Goodfellow M."/>
        </authorList>
    </citation>
    <scope>NUCLEOTIDE SEQUENCE</scope>
    <source>
        <strain evidence="8">DSM 45618</strain>
    </source>
</reference>
<feature type="transmembrane region" description="Helical" evidence="7">
    <location>
        <begin position="159"/>
        <end position="184"/>
    </location>
</feature>
<feature type="transmembrane region" description="Helical" evidence="7">
    <location>
        <begin position="449"/>
        <end position="471"/>
    </location>
</feature>
<feature type="region of interest" description="Disordered" evidence="6">
    <location>
        <begin position="477"/>
        <end position="509"/>
    </location>
</feature>
<dbReference type="InterPro" id="IPR050833">
    <property type="entry name" value="Poly_Biosynth_Transport"/>
</dbReference>
<keyword evidence="5 7" id="KW-0472">Membrane</keyword>